<dbReference type="AlphaFoldDB" id="A0A5J4YLU4"/>
<dbReference type="Gene3D" id="3.90.1860.10">
    <property type="entry name" value="tRNA-splicing ligase RtcB"/>
    <property type="match status" value="1"/>
</dbReference>
<feature type="compositionally biased region" description="Basic and acidic residues" evidence="14">
    <location>
        <begin position="61"/>
        <end position="80"/>
    </location>
</feature>
<dbReference type="EC" id="6.5.1.8" evidence="10"/>
<dbReference type="SUPFAM" id="SSF103365">
    <property type="entry name" value="Hypothetical protein PH1602"/>
    <property type="match status" value="1"/>
</dbReference>
<protein>
    <recommendedName>
        <fullName evidence="10">RNA-splicing ligase RtcB homolog</fullName>
        <ecNumber evidence="10">6.5.1.8</ecNumber>
    </recommendedName>
    <alternativeName>
        <fullName evidence="10">3'-phosphate/5'-hydroxy nucleic acid ligase</fullName>
    </alternativeName>
</protein>
<keyword evidence="16" id="KW-1185">Reference proteome</keyword>
<comment type="cofactor">
    <cofactor evidence="10 13">
        <name>Mn(2+)</name>
        <dbReference type="ChEBI" id="CHEBI:29035"/>
    </cofactor>
    <text evidence="10 13">Binds 2 manganese ions per subunit.</text>
</comment>
<evidence type="ECO:0000256" key="12">
    <source>
        <dbReference type="PIRSR" id="PIRSR601233-2"/>
    </source>
</evidence>
<feature type="binding site" evidence="10">
    <location>
        <position position="202"/>
    </location>
    <ligand>
        <name>Mn(2+)</name>
        <dbReference type="ChEBI" id="CHEBI:29035"/>
        <label>1</label>
    </ligand>
</feature>
<keyword evidence="6 10" id="KW-0342">GTP-binding</keyword>
<feature type="binding site" evidence="12">
    <location>
        <begin position="308"/>
        <end position="312"/>
    </location>
    <ligand>
        <name>GMP</name>
        <dbReference type="ChEBI" id="CHEBI:58115"/>
    </ligand>
</feature>
<reference evidence="16" key="1">
    <citation type="journal article" date="2019" name="Nat. Commun.">
        <title>Expansion of phycobilisome linker gene families in mesophilic red algae.</title>
        <authorList>
            <person name="Lee J."/>
            <person name="Kim D."/>
            <person name="Bhattacharya D."/>
            <person name="Yoon H.S."/>
        </authorList>
    </citation>
    <scope>NUCLEOTIDE SEQUENCE [LARGE SCALE GENOMIC DNA]</scope>
    <source>
        <strain evidence="16">CCMP 1328</strain>
    </source>
</reference>
<evidence type="ECO:0000256" key="5">
    <source>
        <dbReference type="ARBA" id="ARBA00022741"/>
    </source>
</evidence>
<feature type="active site" description="GMP-histidine intermediate" evidence="10 11">
    <location>
        <position position="513"/>
    </location>
</feature>
<dbReference type="OMA" id="TRGECCR"/>
<dbReference type="GO" id="GO:0072669">
    <property type="term" value="C:tRNA-splicing ligase complex"/>
    <property type="evidence" value="ECO:0007669"/>
    <property type="project" value="UniProtKB-UniRule"/>
</dbReference>
<accession>A0A5J4YLU4</accession>
<dbReference type="FunFam" id="3.90.1860.10:FF:000001">
    <property type="entry name" value="tRNA-splicing ligase RtcB homolog"/>
    <property type="match status" value="1"/>
</dbReference>
<keyword evidence="2 10" id="KW-0436">Ligase</keyword>
<keyword evidence="7 10" id="KW-0464">Manganese</keyword>
<keyword evidence="3 10" id="KW-0819">tRNA processing</keyword>
<feature type="binding site" evidence="10 12">
    <location>
        <begin position="435"/>
        <end position="436"/>
    </location>
    <ligand>
        <name>GMP</name>
        <dbReference type="ChEBI" id="CHEBI:58115"/>
    </ligand>
</feature>
<comment type="function">
    <text evidence="10">Catalytic subunit of the tRNA-splicing ligase complex that acts by directly joining spliced tRNA halves to mature-sized tRNAs by incorporating the precursor-derived splice junction phosphate into the mature tRNA as a canonical 3',5'-phosphodiester. May act as an RNA ligase with broad substrate specificity, and may function toward other RNAs.</text>
</comment>
<dbReference type="PANTHER" id="PTHR11118">
    <property type="entry name" value="RNA-SPLICING LIGASE RTCB HOMOLOG"/>
    <property type="match status" value="1"/>
</dbReference>
<evidence type="ECO:0000256" key="4">
    <source>
        <dbReference type="ARBA" id="ARBA00022723"/>
    </source>
</evidence>
<comment type="subunit">
    <text evidence="10">Catalytic component of the tRNA-splicing ligase complex.</text>
</comment>
<feature type="binding site" evidence="10 12">
    <location>
        <position position="494"/>
    </location>
    <ligand>
        <name>GMP</name>
        <dbReference type="ChEBI" id="CHEBI:58115"/>
    </ligand>
</feature>
<evidence type="ECO:0000256" key="8">
    <source>
        <dbReference type="ARBA" id="ARBA00047746"/>
    </source>
</evidence>
<organism evidence="15 16">
    <name type="scientific">Porphyridium purpureum</name>
    <name type="common">Red alga</name>
    <name type="synonym">Porphyridium cruentum</name>
    <dbReference type="NCBI Taxonomy" id="35688"/>
    <lineage>
        <taxon>Eukaryota</taxon>
        <taxon>Rhodophyta</taxon>
        <taxon>Bangiophyceae</taxon>
        <taxon>Porphyridiales</taxon>
        <taxon>Porphyridiaceae</taxon>
        <taxon>Porphyridium</taxon>
    </lineage>
</organism>
<comment type="catalytic activity">
    <reaction evidence="9 10">
        <text>a 3'-end 2',3'-cyclophospho-ribonucleotide-RNA + a 5'-end dephospho-ribonucleoside-RNA + GTP + H2O = a ribonucleotidyl-ribonucleotide-RNA + GMP + diphosphate + H(+)</text>
        <dbReference type="Rhea" id="RHEA:68080"/>
        <dbReference type="Rhea" id="RHEA-COMP:10464"/>
        <dbReference type="Rhea" id="RHEA-COMP:13936"/>
        <dbReference type="Rhea" id="RHEA-COMP:17355"/>
        <dbReference type="ChEBI" id="CHEBI:15377"/>
        <dbReference type="ChEBI" id="CHEBI:15378"/>
        <dbReference type="ChEBI" id="CHEBI:33019"/>
        <dbReference type="ChEBI" id="CHEBI:37565"/>
        <dbReference type="ChEBI" id="CHEBI:58115"/>
        <dbReference type="ChEBI" id="CHEBI:83064"/>
        <dbReference type="ChEBI" id="CHEBI:138284"/>
        <dbReference type="ChEBI" id="CHEBI:173118"/>
        <dbReference type="EC" id="6.5.1.8"/>
    </reaction>
</comment>
<evidence type="ECO:0000256" key="9">
    <source>
        <dbReference type="ARBA" id="ARBA00049514"/>
    </source>
</evidence>
<dbReference type="GO" id="GO:0170057">
    <property type="term" value="F:RNA ligase (GTP) activity"/>
    <property type="evidence" value="ECO:0007669"/>
    <property type="project" value="UniProtKB-EC"/>
</dbReference>
<dbReference type="GO" id="GO:0005525">
    <property type="term" value="F:GTP binding"/>
    <property type="evidence" value="ECO:0007669"/>
    <property type="project" value="UniProtKB-KW"/>
</dbReference>
<comment type="caution">
    <text evidence="15">The sequence shown here is derived from an EMBL/GenBank/DDBJ whole genome shotgun (WGS) entry which is preliminary data.</text>
</comment>
<feature type="binding site" evidence="10 12">
    <location>
        <begin position="513"/>
        <end position="516"/>
    </location>
    <ligand>
        <name>GMP</name>
        <dbReference type="ChEBI" id="CHEBI:58115"/>
    </ligand>
</feature>
<proteinExistence type="inferred from homology"/>
<evidence type="ECO:0000256" key="2">
    <source>
        <dbReference type="ARBA" id="ARBA00022598"/>
    </source>
</evidence>
<feature type="binding site" evidence="10 12">
    <location>
        <position position="589"/>
    </location>
    <ligand>
        <name>GMP</name>
        <dbReference type="ChEBI" id="CHEBI:58115"/>
    </ligand>
</feature>
<comment type="miscellaneous">
    <text evidence="10">Ligation probably proceeds through 3 nucleotidyl transfer steps, with 2',3'-cyclic phosphate termini being hydrolyzed to 3'-P termini in a step that precedes 3'-P activation with GMP. In the first nucleotidyl transfer step, RTCB reacts with GTP to form a covalent RTCB-histidine-GMP intermediate with release of PPi; in the second step, the GMP moiety is transferred to the RNA 3'-P; in the third step, the 5'-OH from the opposite RNA strand attacks the activated 3'-P to form a 3',5'-phosphodiester bond and release GMP.</text>
</comment>
<feature type="binding site" evidence="10">
    <location>
        <position position="202"/>
    </location>
    <ligand>
        <name>Mn(2+)</name>
        <dbReference type="ChEBI" id="CHEBI:29035"/>
        <label>2</label>
    </ligand>
</feature>
<dbReference type="GO" id="GO:0003972">
    <property type="term" value="F:RNA ligase (ATP) activity"/>
    <property type="evidence" value="ECO:0007669"/>
    <property type="project" value="TreeGrafter"/>
</dbReference>
<dbReference type="Proteomes" id="UP000324585">
    <property type="component" value="Unassembled WGS sequence"/>
</dbReference>
<evidence type="ECO:0000256" key="3">
    <source>
        <dbReference type="ARBA" id="ARBA00022694"/>
    </source>
</evidence>
<dbReference type="GO" id="GO:0006388">
    <property type="term" value="P:tRNA splicing, via endonucleolytic cleavage and ligation"/>
    <property type="evidence" value="ECO:0007669"/>
    <property type="project" value="UniProtKB-UniRule"/>
</dbReference>
<evidence type="ECO:0000256" key="6">
    <source>
        <dbReference type="ARBA" id="ARBA00023134"/>
    </source>
</evidence>
<dbReference type="GO" id="GO:0046872">
    <property type="term" value="F:metal ion binding"/>
    <property type="evidence" value="ECO:0007669"/>
    <property type="project" value="UniProtKB-KW"/>
</dbReference>
<dbReference type="HAMAP" id="MF_03144">
    <property type="entry name" value="RtcB_euk"/>
    <property type="match status" value="1"/>
</dbReference>
<dbReference type="GO" id="GO:0005634">
    <property type="term" value="C:nucleus"/>
    <property type="evidence" value="ECO:0007669"/>
    <property type="project" value="TreeGrafter"/>
</dbReference>
<sequence length="590" mass="63446">MGVVQSVLWGGTRGGEADAVVGAKRARDGVTKLAIVAPREEGRVGKKARKEMNREAQMALQREREEQKRADRRALQQAPKDLRSPEELRAYVRVVNDNMIEIAQGLVPNMIAPARCFVNAPLYRTLMEELVGSTGEKGQTSAMLPSLKQVANVASLPGVVGSVAMPDIHCGYGFAIGNVAAVDMDAPGAVVSPGGVGFDINCGMRLIRTNLTKEDILQPGVQAKLADTLFKEVPTGVGCSSSFHCTKERLDDILTHGMAALQDTEYVWPEDAAHVEEGGCISGADARKVSDRAKKRGIPQIGTLGSGNHFSEVQVVEEIFNPEAAAAMGISQVGQVCIMIHSGSRGLGHQVCTDYLQQIDKFLSEHPLELNDRQLACVPIHSSIGQSYLSAMAAAANFAFCNRSMMTAQVRSAFSKVFGKPARDMDMHVVYDVCHNIAKIEEHLRPGSKTETFSALVHRKGATRAFGPGHPSLPDDYKACGQPVIVGGSMGTFSYVLTGTQVAMETTFGSTCHGAGRQLSRVQALRKLEGKDVLEAMKRKGIELRVRNAKLVAEEACEAYKDVSDVTDVCQDAGISLKCVKLRSLVVVKG</sequence>
<evidence type="ECO:0000256" key="1">
    <source>
        <dbReference type="ARBA" id="ARBA00008071"/>
    </source>
</evidence>
<evidence type="ECO:0000313" key="15">
    <source>
        <dbReference type="EMBL" id="KAA8491367.1"/>
    </source>
</evidence>
<dbReference type="PANTHER" id="PTHR11118:SF1">
    <property type="entry name" value="RNA-SPLICING LIGASE RTCB HOMOLOG"/>
    <property type="match status" value="1"/>
</dbReference>
<gene>
    <name evidence="15" type="ORF">FVE85_7788</name>
</gene>
<dbReference type="InterPro" id="IPR036025">
    <property type="entry name" value="RtcB-like_sf"/>
</dbReference>
<comment type="similarity">
    <text evidence="1 10">Belongs to the RtcB family.</text>
</comment>
<dbReference type="OrthoDB" id="10249697at2759"/>
<dbReference type="Pfam" id="PF01139">
    <property type="entry name" value="RtcB"/>
    <property type="match status" value="1"/>
</dbReference>
<evidence type="ECO:0000256" key="11">
    <source>
        <dbReference type="PIRSR" id="PIRSR601233-1"/>
    </source>
</evidence>
<comment type="caution">
    <text evidence="10">Lacks conserved residue(s) required for the propagation of feature annotation.</text>
</comment>
<evidence type="ECO:0000256" key="14">
    <source>
        <dbReference type="SAM" id="MobiDB-lite"/>
    </source>
</evidence>
<comment type="catalytic activity">
    <reaction evidence="8 10">
        <text>a 3'-end 3'-phospho-ribonucleotide-RNA + a 5'-end dephospho-ribonucleoside-RNA + GTP = a ribonucleotidyl-ribonucleotide-RNA + GMP + diphosphate</text>
        <dbReference type="Rhea" id="RHEA:68076"/>
        <dbReference type="Rhea" id="RHEA-COMP:10463"/>
        <dbReference type="Rhea" id="RHEA-COMP:13936"/>
        <dbReference type="Rhea" id="RHEA-COMP:17355"/>
        <dbReference type="ChEBI" id="CHEBI:33019"/>
        <dbReference type="ChEBI" id="CHEBI:37565"/>
        <dbReference type="ChEBI" id="CHEBI:58115"/>
        <dbReference type="ChEBI" id="CHEBI:83062"/>
        <dbReference type="ChEBI" id="CHEBI:138284"/>
        <dbReference type="ChEBI" id="CHEBI:173118"/>
        <dbReference type="EC" id="6.5.1.8"/>
    </reaction>
</comment>
<dbReference type="InterPro" id="IPR027513">
    <property type="entry name" value="RtcB_euk"/>
</dbReference>
<feature type="binding site" evidence="10 13">
    <location>
        <position position="341"/>
    </location>
    <ligand>
        <name>Mn(2+)</name>
        <dbReference type="ChEBI" id="CHEBI:29035"/>
        <label>2</label>
    </ligand>
</feature>
<evidence type="ECO:0000256" key="7">
    <source>
        <dbReference type="ARBA" id="ARBA00023211"/>
    </source>
</evidence>
<evidence type="ECO:0000256" key="10">
    <source>
        <dbReference type="HAMAP-Rule" id="MF_03144"/>
    </source>
</evidence>
<name>A0A5J4YLU4_PORPP</name>
<feature type="binding site" evidence="10 13">
    <location>
        <position position="435"/>
    </location>
    <ligand>
        <name>Mn(2+)</name>
        <dbReference type="ChEBI" id="CHEBI:29035"/>
        <label>2</label>
    </ligand>
</feature>
<keyword evidence="4 10" id="KW-0479">Metal-binding</keyword>
<evidence type="ECO:0000256" key="13">
    <source>
        <dbReference type="PIRSR" id="PIRSR601233-3"/>
    </source>
</evidence>
<feature type="binding site" evidence="10 12">
    <location>
        <begin position="487"/>
        <end position="490"/>
    </location>
    <ligand>
        <name>GMP</name>
        <dbReference type="ChEBI" id="CHEBI:58115"/>
    </ligand>
</feature>
<feature type="binding site" evidence="10 13">
    <location>
        <position position="309"/>
    </location>
    <ligand>
        <name>Mn(2+)</name>
        <dbReference type="ChEBI" id="CHEBI:29035"/>
        <label>1</label>
    </ligand>
</feature>
<keyword evidence="5 10" id="KW-0547">Nucleotide-binding</keyword>
<feature type="region of interest" description="Disordered" evidence="14">
    <location>
        <begin position="58"/>
        <end position="80"/>
    </location>
</feature>
<feature type="binding site" evidence="10 13">
    <location>
        <position position="199"/>
    </location>
    <ligand>
        <name>Mn(2+)</name>
        <dbReference type="ChEBI" id="CHEBI:29035"/>
        <label>1</label>
    </ligand>
</feature>
<dbReference type="InterPro" id="IPR001233">
    <property type="entry name" value="RtcB"/>
</dbReference>
<dbReference type="EMBL" id="VRMN01000014">
    <property type="protein sequence ID" value="KAA8491367.1"/>
    <property type="molecule type" value="Genomic_DNA"/>
</dbReference>
<evidence type="ECO:0000313" key="16">
    <source>
        <dbReference type="Proteomes" id="UP000324585"/>
    </source>
</evidence>